<evidence type="ECO:0000256" key="1">
    <source>
        <dbReference type="SAM" id="MobiDB-lite"/>
    </source>
</evidence>
<protein>
    <submittedName>
        <fullName evidence="2">PEP-CTERM sorting domain-containing protein</fullName>
    </submittedName>
</protein>
<dbReference type="Proteomes" id="UP000319771">
    <property type="component" value="Unassembled WGS sequence"/>
</dbReference>
<sequence length="64" mass="6362">MRLDGTPSGSADPDGSATLDVPVGARTITVLPEPSGLLALTAGAISIAGVRARRRGSATTTTRT</sequence>
<evidence type="ECO:0000313" key="2">
    <source>
        <dbReference type="EMBL" id="TMQ73881.1"/>
    </source>
</evidence>
<name>A0A538UDA2_UNCEI</name>
<gene>
    <name evidence="2" type="ORF">E6K81_02420</name>
</gene>
<dbReference type="EMBL" id="VBPB01000035">
    <property type="protein sequence ID" value="TMQ73881.1"/>
    <property type="molecule type" value="Genomic_DNA"/>
</dbReference>
<dbReference type="InterPro" id="IPR013424">
    <property type="entry name" value="Ice-binding_C"/>
</dbReference>
<evidence type="ECO:0000313" key="3">
    <source>
        <dbReference type="Proteomes" id="UP000319771"/>
    </source>
</evidence>
<proteinExistence type="predicted"/>
<comment type="caution">
    <text evidence="2">The sequence shown here is derived from an EMBL/GenBank/DDBJ whole genome shotgun (WGS) entry which is preliminary data.</text>
</comment>
<reference evidence="2 3" key="1">
    <citation type="journal article" date="2019" name="Nat. Microbiol.">
        <title>Mediterranean grassland soil C-N compound turnover is dependent on rainfall and depth, and is mediated by genomically divergent microorganisms.</title>
        <authorList>
            <person name="Diamond S."/>
            <person name="Andeer P.F."/>
            <person name="Li Z."/>
            <person name="Crits-Christoph A."/>
            <person name="Burstein D."/>
            <person name="Anantharaman K."/>
            <person name="Lane K.R."/>
            <person name="Thomas B.C."/>
            <person name="Pan C."/>
            <person name="Northen T.R."/>
            <person name="Banfield J.F."/>
        </authorList>
    </citation>
    <scope>NUCLEOTIDE SEQUENCE [LARGE SCALE GENOMIC DNA]</scope>
    <source>
        <strain evidence="2">WS_11</strain>
    </source>
</reference>
<feature type="region of interest" description="Disordered" evidence="1">
    <location>
        <begin position="1"/>
        <end position="20"/>
    </location>
</feature>
<accession>A0A538UDA2</accession>
<dbReference type="AlphaFoldDB" id="A0A538UDA2"/>
<organism evidence="2 3">
    <name type="scientific">Eiseniibacteriota bacterium</name>
    <dbReference type="NCBI Taxonomy" id="2212470"/>
    <lineage>
        <taxon>Bacteria</taxon>
        <taxon>Candidatus Eiseniibacteriota</taxon>
    </lineage>
</organism>
<dbReference type="NCBIfam" id="TIGR02595">
    <property type="entry name" value="PEP_CTERM"/>
    <property type="match status" value="1"/>
</dbReference>